<dbReference type="Pfam" id="PF12796">
    <property type="entry name" value="Ank_2"/>
    <property type="match status" value="1"/>
</dbReference>
<keyword evidence="12" id="KW-1185">Reference proteome</keyword>
<feature type="region of interest" description="Disordered" evidence="8">
    <location>
        <begin position="899"/>
        <end position="941"/>
    </location>
</feature>
<feature type="compositionally biased region" description="Polar residues" evidence="8">
    <location>
        <begin position="106"/>
        <end position="118"/>
    </location>
</feature>
<feature type="region of interest" description="Disordered" evidence="8">
    <location>
        <begin position="39"/>
        <end position="62"/>
    </location>
</feature>
<accession>A0A078BBL0</accession>
<dbReference type="InParanoid" id="A0A078BBL0"/>
<evidence type="ECO:0000256" key="7">
    <source>
        <dbReference type="PROSITE-ProRule" id="PRU00023"/>
    </source>
</evidence>
<dbReference type="PROSITE" id="PS50216">
    <property type="entry name" value="DHHC"/>
    <property type="match status" value="1"/>
</dbReference>
<evidence type="ECO:0000256" key="5">
    <source>
        <dbReference type="ARBA" id="ARBA00023043"/>
    </source>
</evidence>
<keyword evidence="3" id="KW-0677">Repeat</keyword>
<sequence length="985" mass="113857">MSEELKTPFNNQHSEQDFSAVQYMQQDFQIKQKHYTSTRAVQSLQQDNQSQSKSSNMTSGSGTFMMQKTEFSIKKNQTGKSLMSRVFSLKKDRPQYKSKTKKYMPQSMNSNGHSSLNNEENTEYEAGVDLQDNEGQPIYGIESKRRNYNLSDKKSKLDSSFTNKLNKYQNSYNHQQSTVLSNAQYNEIPQSTTPGHIKMSMRALQSSVSALVERAHLSNNTGMIGSNSQWNIFTSTNRITTSNQHKSNIDQNLFPNYDRIDLQNMRISYLENKTQGNTFSPLDEGERKYTRPISNLNRFTIEIQREQNQCHRSSNPITEPKMNENDLGDISQPQSPLNITANFVKNKNIEKTRFSQLGNDIDNNLLQKDEIKLFTYLQETNNEEPLALHVATCNNNSNYTQILISHILNSTKELDNDSVQRDSEEYVNSKDEQQLVEKHLALSQRAKSYVEKWINQLTLGIEEQFAAIHFAAFNGNLKIMQMLQRFGGDIQIVNNQKINCLHFAAQGNQPKIIHYLLRNGYFEVDTPDINGCTALHWACISGSYQSIRYLLAIGANPNIQTNSEGCAPLHMAIRYLDETREIRCIHKMLQYGASLDVKDLDDLEPKDYIENIEDEDLQMQCQDLIVTEQNKSNGLFPWLTVCCRYKKKTLKPRRKRMYFIGLSIILLFQLFSMLFYVLPVITYFRSLCPECRIIMTKRSRHCYSCQKCVERFDHHCDWIDNCVGIKSHQLFMVFIGSLFTYMLFLISLAIDQLAFKFGRGDDPGDNILAIFPKDIYVIQVAQIILGLKAFGCLVFLIPLGSLLILQIRNIVQNMTTYERFSRSGIRQMLLSQSTVSVTEANTANPVNDTQPLHNHELMQFKKQKEFEDQDKEEIFKDQPEIQEYLDQRNEFMSFTDQKVAQQERDNTLPGPGTASEAQQQQQVTQNQIESKPRKLSHSRKSQVGDSIFQNCRIMCCHTDIQSQNDLYYEYIRVQQKRIMSQTVNN</sequence>
<dbReference type="InterPro" id="IPR036770">
    <property type="entry name" value="Ankyrin_rpt-contain_sf"/>
</dbReference>
<dbReference type="GO" id="GO:0016020">
    <property type="term" value="C:membrane"/>
    <property type="evidence" value="ECO:0007669"/>
    <property type="project" value="UniProtKB-SubCell"/>
</dbReference>
<evidence type="ECO:0000313" key="11">
    <source>
        <dbReference type="EMBL" id="CDW91601.1"/>
    </source>
</evidence>
<gene>
    <name evidence="11" type="primary">Contig18409.g19553</name>
    <name evidence="11" type="ORF">STYLEM_20759</name>
</gene>
<dbReference type="AlphaFoldDB" id="A0A078BBL0"/>
<dbReference type="GO" id="GO:0016409">
    <property type="term" value="F:palmitoyltransferase activity"/>
    <property type="evidence" value="ECO:0007669"/>
    <property type="project" value="InterPro"/>
</dbReference>
<comment type="subcellular location">
    <subcellularLocation>
        <location evidence="1">Membrane</location>
        <topology evidence="1">Multi-pass membrane protein</topology>
    </subcellularLocation>
</comment>
<dbReference type="EMBL" id="CCKQ01019591">
    <property type="protein sequence ID" value="CDW91601.1"/>
    <property type="molecule type" value="Genomic_DNA"/>
</dbReference>
<dbReference type="PANTHER" id="PTHR24161">
    <property type="entry name" value="ANK_REP_REGION DOMAIN-CONTAINING PROTEIN-RELATED"/>
    <property type="match status" value="1"/>
</dbReference>
<feature type="domain" description="Palmitoyltransferase DHHC" evidence="10">
    <location>
        <begin position="683"/>
        <end position="821"/>
    </location>
</feature>
<feature type="repeat" description="ANK" evidence="7">
    <location>
        <begin position="564"/>
        <end position="600"/>
    </location>
</feature>
<feature type="repeat" description="ANK" evidence="7">
    <location>
        <begin position="530"/>
        <end position="562"/>
    </location>
</feature>
<dbReference type="PANTHER" id="PTHR24161:SF85">
    <property type="entry name" value="PALMITOYLTRANSFERASE HIP14"/>
    <property type="match status" value="1"/>
</dbReference>
<feature type="transmembrane region" description="Helical" evidence="9">
    <location>
        <begin position="775"/>
        <end position="805"/>
    </location>
</feature>
<protein>
    <submittedName>
        <fullName evidence="11">Dhhc zinc finger domain containing protein</fullName>
    </submittedName>
</protein>
<dbReference type="Proteomes" id="UP000039865">
    <property type="component" value="Unassembled WGS sequence"/>
</dbReference>
<dbReference type="PROSITE" id="PS50297">
    <property type="entry name" value="ANK_REP_REGION"/>
    <property type="match status" value="1"/>
</dbReference>
<evidence type="ECO:0000313" key="12">
    <source>
        <dbReference type="Proteomes" id="UP000039865"/>
    </source>
</evidence>
<dbReference type="Gene3D" id="1.25.40.20">
    <property type="entry name" value="Ankyrin repeat-containing domain"/>
    <property type="match status" value="1"/>
</dbReference>
<keyword evidence="5 7" id="KW-0040">ANK repeat</keyword>
<evidence type="ECO:0000256" key="4">
    <source>
        <dbReference type="ARBA" id="ARBA00022989"/>
    </source>
</evidence>
<evidence type="ECO:0000259" key="10">
    <source>
        <dbReference type="Pfam" id="PF01529"/>
    </source>
</evidence>
<name>A0A078BBL0_STYLE</name>
<keyword evidence="4 9" id="KW-1133">Transmembrane helix</keyword>
<evidence type="ECO:0000256" key="9">
    <source>
        <dbReference type="SAM" id="Phobius"/>
    </source>
</evidence>
<dbReference type="PROSITE" id="PS50088">
    <property type="entry name" value="ANK_REPEAT"/>
    <property type="match status" value="3"/>
</dbReference>
<keyword evidence="6 9" id="KW-0472">Membrane</keyword>
<feature type="transmembrane region" description="Helical" evidence="9">
    <location>
        <begin position="730"/>
        <end position="755"/>
    </location>
</feature>
<dbReference type="InterPro" id="IPR002110">
    <property type="entry name" value="Ankyrin_rpt"/>
</dbReference>
<evidence type="ECO:0000256" key="8">
    <source>
        <dbReference type="SAM" id="MobiDB-lite"/>
    </source>
</evidence>
<feature type="transmembrane region" description="Helical" evidence="9">
    <location>
        <begin position="657"/>
        <end position="678"/>
    </location>
</feature>
<reference evidence="11 12" key="1">
    <citation type="submission" date="2014-06" db="EMBL/GenBank/DDBJ databases">
        <authorList>
            <person name="Swart Estienne"/>
        </authorList>
    </citation>
    <scope>NUCLEOTIDE SEQUENCE [LARGE SCALE GENOMIC DNA]</scope>
    <source>
        <strain evidence="11 12">130c</strain>
    </source>
</reference>
<organism evidence="11 12">
    <name type="scientific">Stylonychia lemnae</name>
    <name type="common">Ciliate</name>
    <dbReference type="NCBI Taxonomy" id="5949"/>
    <lineage>
        <taxon>Eukaryota</taxon>
        <taxon>Sar</taxon>
        <taxon>Alveolata</taxon>
        <taxon>Ciliophora</taxon>
        <taxon>Intramacronucleata</taxon>
        <taxon>Spirotrichea</taxon>
        <taxon>Stichotrichia</taxon>
        <taxon>Sporadotrichida</taxon>
        <taxon>Oxytrichidae</taxon>
        <taxon>Stylonychinae</taxon>
        <taxon>Stylonychia</taxon>
    </lineage>
</organism>
<dbReference type="SMART" id="SM00248">
    <property type="entry name" value="ANK"/>
    <property type="match status" value="5"/>
</dbReference>
<proteinExistence type="predicted"/>
<keyword evidence="2 9" id="KW-0812">Transmembrane</keyword>
<dbReference type="InterPro" id="IPR001594">
    <property type="entry name" value="Palmitoyltrfase_DHHC"/>
</dbReference>
<dbReference type="Pfam" id="PF01529">
    <property type="entry name" value="DHHC"/>
    <property type="match status" value="1"/>
</dbReference>
<feature type="region of interest" description="Disordered" evidence="8">
    <location>
        <begin position="93"/>
        <end position="118"/>
    </location>
</feature>
<evidence type="ECO:0000256" key="2">
    <source>
        <dbReference type="ARBA" id="ARBA00022692"/>
    </source>
</evidence>
<evidence type="ECO:0000256" key="1">
    <source>
        <dbReference type="ARBA" id="ARBA00004141"/>
    </source>
</evidence>
<dbReference type="SUPFAM" id="SSF48403">
    <property type="entry name" value="Ankyrin repeat"/>
    <property type="match status" value="1"/>
</dbReference>
<dbReference type="OrthoDB" id="10057496at2759"/>
<evidence type="ECO:0000256" key="6">
    <source>
        <dbReference type="ARBA" id="ARBA00023136"/>
    </source>
</evidence>
<feature type="repeat" description="ANK" evidence="7">
    <location>
        <begin position="463"/>
        <end position="495"/>
    </location>
</feature>
<feature type="compositionally biased region" description="Low complexity" evidence="8">
    <location>
        <begin position="42"/>
        <end position="55"/>
    </location>
</feature>
<feature type="compositionally biased region" description="Low complexity" evidence="8">
    <location>
        <begin position="918"/>
        <end position="927"/>
    </location>
</feature>
<evidence type="ECO:0000256" key="3">
    <source>
        <dbReference type="ARBA" id="ARBA00022737"/>
    </source>
</evidence>